<keyword evidence="3 6" id="KW-1133">Transmembrane helix</keyword>
<evidence type="ECO:0000256" key="2">
    <source>
        <dbReference type="ARBA" id="ARBA00022692"/>
    </source>
</evidence>
<feature type="transmembrane region" description="Helical" evidence="6">
    <location>
        <begin position="59"/>
        <end position="79"/>
    </location>
</feature>
<comment type="caution">
    <text evidence="8">The sequence shown here is derived from an EMBL/GenBank/DDBJ whole genome shotgun (WGS) entry which is preliminary data.</text>
</comment>
<sequence>MARSKIFLEKKRQTFSRKRRSSVVDDLHAVKEAANSRKLWKKYRLLPPTSKGRTRWNQLMLLFVLYNCFQIPLSLSITFDDAAKDGFNRFDFVVDSFFLIDMLLNFRTSYYEGEELVTDGWKVMKTYAEHWFLIDFIATFPWQILGLRVMKLCKVLRLTRLAKGGSLRAANSARILRLAGGWMLVTHWTACTWFAIGTFGYEEQKGSNSSLQYESWMLRVPPIGRAFSREQLFSPAVYSECIAKCMTTHVSTNANSSRYPHSAVYLECTTGIHFQLPEHVYDPNCDETGSCWCDDNNFFPYIQTKEDWLPQYLSSFYWALTMLMKTPFVGPDTVLEKAFSCFIVILGAILFALLLGQFTAFLNSLGKTSAQLRDSIGTASIFCASRELPMRLRKRLYNHIMADWSLTHGMDVGSALKDFPFTIRCDVLKFVFEDVIDTNPSFLRCSEQLRLHILTIFKPSVAIKKETIVHGGQFSSRVFVLIKGTLQASLSQVFADDERSTKRSPGSSRTPHRDANKLGKGKSFKEKLKVRILERPGATIPHAENVFCGPRPSIFNISSLSQCRLISFEAMDLAKILVQYDEFDTKEVEDALGKEYLSIVDHVKGKITRFDSHMSPRSPGSPLGRRSSDMPGGRRSSTARALDTQIKLAKLEHDIATLSSKIDGTMAAAAALPKVLKAINQRLGLAKDVSAHNHARETGDSSDHSSQGSDYWTDTEEVNSQIPEGDDSATSLEQSPDGSAQRKEACKMRRGSAGSDRRPSKPLSRKTSSKHLKRQSSNADLNPDHKPPPDLDSSGI</sequence>
<evidence type="ECO:0000256" key="6">
    <source>
        <dbReference type="SAM" id="Phobius"/>
    </source>
</evidence>
<evidence type="ECO:0000256" key="4">
    <source>
        <dbReference type="ARBA" id="ARBA00023136"/>
    </source>
</evidence>
<organism evidence="8 9">
    <name type="scientific">Prymnesium parvum</name>
    <name type="common">Toxic golden alga</name>
    <dbReference type="NCBI Taxonomy" id="97485"/>
    <lineage>
        <taxon>Eukaryota</taxon>
        <taxon>Haptista</taxon>
        <taxon>Haptophyta</taxon>
        <taxon>Prymnesiophyceae</taxon>
        <taxon>Prymnesiales</taxon>
        <taxon>Prymnesiaceae</taxon>
        <taxon>Prymnesium</taxon>
    </lineage>
</organism>
<evidence type="ECO:0000256" key="3">
    <source>
        <dbReference type="ARBA" id="ARBA00022989"/>
    </source>
</evidence>
<gene>
    <name evidence="8" type="ORF">AB1Y20_019204</name>
</gene>
<accession>A0AB34JTF6</accession>
<evidence type="ECO:0000256" key="1">
    <source>
        <dbReference type="ARBA" id="ARBA00004141"/>
    </source>
</evidence>
<dbReference type="SUPFAM" id="SSF51206">
    <property type="entry name" value="cAMP-binding domain-like"/>
    <property type="match status" value="1"/>
</dbReference>
<dbReference type="SUPFAM" id="SSF81324">
    <property type="entry name" value="Voltage-gated potassium channels"/>
    <property type="match status" value="1"/>
</dbReference>
<evidence type="ECO:0000313" key="9">
    <source>
        <dbReference type="Proteomes" id="UP001515480"/>
    </source>
</evidence>
<dbReference type="InterPro" id="IPR005821">
    <property type="entry name" value="Ion_trans_dom"/>
</dbReference>
<dbReference type="Gene3D" id="2.60.120.10">
    <property type="entry name" value="Jelly Rolls"/>
    <property type="match status" value="1"/>
</dbReference>
<comment type="subcellular location">
    <subcellularLocation>
        <location evidence="1">Membrane</location>
        <topology evidence="1">Multi-pass membrane protein</topology>
    </subcellularLocation>
</comment>
<dbReference type="PANTHER" id="PTHR10217:SF435">
    <property type="entry name" value="POTASSIUM VOLTAGE-GATED CHANNEL PROTEIN EAG"/>
    <property type="match status" value="1"/>
</dbReference>
<dbReference type="Pfam" id="PF00520">
    <property type="entry name" value="Ion_trans"/>
    <property type="match status" value="1"/>
</dbReference>
<dbReference type="Proteomes" id="UP001515480">
    <property type="component" value="Unassembled WGS sequence"/>
</dbReference>
<feature type="compositionally biased region" description="Low complexity" evidence="5">
    <location>
        <begin position="615"/>
        <end position="625"/>
    </location>
</feature>
<feature type="domain" description="Ion transport" evidence="7">
    <location>
        <begin position="55"/>
        <end position="364"/>
    </location>
</feature>
<reference evidence="8 9" key="1">
    <citation type="journal article" date="2024" name="Science">
        <title>Giant polyketide synthase enzymes in the biosynthesis of giant marine polyether toxins.</title>
        <authorList>
            <person name="Fallon T.R."/>
            <person name="Shende V.V."/>
            <person name="Wierzbicki I.H."/>
            <person name="Pendleton A.L."/>
            <person name="Watervoot N.F."/>
            <person name="Auber R.P."/>
            <person name="Gonzalez D.J."/>
            <person name="Wisecaver J.H."/>
            <person name="Moore B.S."/>
        </authorList>
    </citation>
    <scope>NUCLEOTIDE SEQUENCE [LARGE SCALE GENOMIC DNA]</scope>
    <source>
        <strain evidence="8 9">12B1</strain>
    </source>
</reference>
<keyword evidence="2 6" id="KW-0812">Transmembrane</keyword>
<dbReference type="PRINTS" id="PR01463">
    <property type="entry name" value="EAGCHANLFMLY"/>
</dbReference>
<dbReference type="PANTHER" id="PTHR10217">
    <property type="entry name" value="VOLTAGE AND LIGAND GATED POTASSIUM CHANNEL"/>
    <property type="match status" value="1"/>
</dbReference>
<feature type="transmembrane region" description="Helical" evidence="6">
    <location>
        <begin position="131"/>
        <end position="150"/>
    </location>
</feature>
<feature type="compositionally biased region" description="Basic residues" evidence="5">
    <location>
        <begin position="763"/>
        <end position="774"/>
    </location>
</feature>
<evidence type="ECO:0000256" key="5">
    <source>
        <dbReference type="SAM" id="MobiDB-lite"/>
    </source>
</evidence>
<dbReference type="AlphaFoldDB" id="A0AB34JTF6"/>
<dbReference type="GO" id="GO:0042391">
    <property type="term" value="P:regulation of membrane potential"/>
    <property type="evidence" value="ECO:0007669"/>
    <property type="project" value="TreeGrafter"/>
</dbReference>
<dbReference type="InterPro" id="IPR018490">
    <property type="entry name" value="cNMP-bd_dom_sf"/>
</dbReference>
<dbReference type="InterPro" id="IPR014710">
    <property type="entry name" value="RmlC-like_jellyroll"/>
</dbReference>
<dbReference type="EMBL" id="JBGBPQ010000005">
    <property type="protein sequence ID" value="KAL1524302.1"/>
    <property type="molecule type" value="Genomic_DNA"/>
</dbReference>
<keyword evidence="9" id="KW-1185">Reference proteome</keyword>
<dbReference type="GO" id="GO:0005886">
    <property type="term" value="C:plasma membrane"/>
    <property type="evidence" value="ECO:0007669"/>
    <property type="project" value="TreeGrafter"/>
</dbReference>
<feature type="region of interest" description="Disordered" evidence="5">
    <location>
        <begin position="693"/>
        <end position="796"/>
    </location>
</feature>
<name>A0AB34JTF6_PRYPA</name>
<dbReference type="InterPro" id="IPR003938">
    <property type="entry name" value="K_chnl_volt-dep_EAG/ELK/ERG"/>
</dbReference>
<keyword evidence="4 6" id="KW-0472">Membrane</keyword>
<feature type="region of interest" description="Disordered" evidence="5">
    <location>
        <begin position="497"/>
        <end position="519"/>
    </location>
</feature>
<protein>
    <recommendedName>
        <fullName evidence="7">Ion transport domain-containing protein</fullName>
    </recommendedName>
</protein>
<evidence type="ECO:0000313" key="8">
    <source>
        <dbReference type="EMBL" id="KAL1524302.1"/>
    </source>
</evidence>
<dbReference type="GO" id="GO:0005249">
    <property type="term" value="F:voltage-gated potassium channel activity"/>
    <property type="evidence" value="ECO:0007669"/>
    <property type="project" value="InterPro"/>
</dbReference>
<feature type="compositionally biased region" description="Basic and acidic residues" evidence="5">
    <location>
        <begin position="693"/>
        <end position="703"/>
    </location>
</feature>
<dbReference type="InterPro" id="IPR050818">
    <property type="entry name" value="KCNH_animal-type"/>
</dbReference>
<feature type="region of interest" description="Disordered" evidence="5">
    <location>
        <begin position="610"/>
        <end position="641"/>
    </location>
</feature>
<dbReference type="Gene3D" id="1.10.287.70">
    <property type="match status" value="1"/>
</dbReference>
<evidence type="ECO:0000259" key="7">
    <source>
        <dbReference type="Pfam" id="PF00520"/>
    </source>
</evidence>
<proteinExistence type="predicted"/>
<feature type="compositionally biased region" description="Polar residues" evidence="5">
    <location>
        <begin position="718"/>
        <end position="738"/>
    </location>
</feature>
<feature type="transmembrane region" description="Helical" evidence="6">
    <location>
        <begin position="338"/>
        <end position="362"/>
    </location>
</feature>